<reference evidence="1" key="1">
    <citation type="submission" date="2020-01" db="EMBL/GenBank/DDBJ databases">
        <title>First Reported Case and Whole Genome of Weissella confusa in an Equid.</title>
        <authorList>
            <person name="Little S.V."/>
            <person name="Lawhon S.D."/>
        </authorList>
    </citation>
    <scope>NUCLEOTIDE SEQUENCE</scope>
    <source>
        <strain evidence="1">718955</strain>
    </source>
</reference>
<proteinExistence type="predicted"/>
<organism evidence="1 2">
    <name type="scientific">Weissella confusa</name>
    <name type="common">Lactobacillus confusus</name>
    <dbReference type="NCBI Taxonomy" id="1583"/>
    <lineage>
        <taxon>Bacteria</taxon>
        <taxon>Bacillati</taxon>
        <taxon>Bacillota</taxon>
        <taxon>Bacilli</taxon>
        <taxon>Lactobacillales</taxon>
        <taxon>Lactobacillaceae</taxon>
        <taxon>Weissella</taxon>
    </lineage>
</organism>
<evidence type="ECO:0000313" key="1">
    <source>
        <dbReference type="EMBL" id="NBA11105.1"/>
    </source>
</evidence>
<name>A0AAJ2YZD0_WEICO</name>
<protein>
    <recommendedName>
        <fullName evidence="3">SIR2-like domain-containing protein</fullName>
    </recommendedName>
</protein>
<dbReference type="InterPro" id="IPR029035">
    <property type="entry name" value="DHS-like_NAD/FAD-binding_dom"/>
</dbReference>
<dbReference type="Pfam" id="PF13289">
    <property type="entry name" value="SIR2_2"/>
    <property type="match status" value="1"/>
</dbReference>
<comment type="caution">
    <text evidence="1">The sequence shown here is derived from an EMBL/GenBank/DDBJ whole genome shotgun (WGS) entry which is preliminary data.</text>
</comment>
<dbReference type="SUPFAM" id="SSF52467">
    <property type="entry name" value="DHS-like NAD/FAD-binding domain"/>
    <property type="match status" value="1"/>
</dbReference>
<gene>
    <name evidence="1" type="ORF">GTU77_02585</name>
</gene>
<evidence type="ECO:0000313" key="2">
    <source>
        <dbReference type="Proteomes" id="UP000719917"/>
    </source>
</evidence>
<dbReference type="Proteomes" id="UP000719917">
    <property type="component" value="Unassembled WGS sequence"/>
</dbReference>
<accession>A0AAJ2YZD0</accession>
<dbReference type="AlphaFoldDB" id="A0AAJ2YZD0"/>
<evidence type="ECO:0008006" key="3">
    <source>
        <dbReference type="Google" id="ProtNLM"/>
    </source>
</evidence>
<sequence length="443" mass="50989">MVEGKAKVVNDIPYGIMAGAIGMGKATSLIGTGMSMFFTNGKMPTFKQLIQRTAAKLDVKKTELKEMPAYNDKNYPLVAEILSKMDKLENNNNGGYHKIVSDVIREVEKEVGFETPEIVDFQEMLDVLKGRYKLITTNYDHYLENVFPNDRTEIYHIHGQVDDEQAMVVGMADYYNFSTNASYMKHKFATLLEEDVIIILGYSLGDYDLNEILFEATRSQNLNVQEKIYYVTREIVDSWTKKVYSDVFKTHVIDEVEIPAFFEKLVNAKLKYAESGEWASLEAIKKPQIPTKDTDGDVIDYLEYFKKKIVGVSLQYRISDEASLKPILEEIEEFKKDSVQWQGWDGYTALAQSLLLLLKNVDMTKASIDILDKYKELVLYSWESSATEAKEYWHAFDAFKVWSQANELIKDQQAMDILKTIYRDNIHKAEGYLIADKLKSWFA</sequence>
<dbReference type="RefSeq" id="WP_161690400.1">
    <property type="nucleotide sequence ID" value="NZ_JAAAMQ010000003.1"/>
</dbReference>
<dbReference type="EMBL" id="JAAAMQ010000003">
    <property type="protein sequence ID" value="NBA11105.1"/>
    <property type="molecule type" value="Genomic_DNA"/>
</dbReference>